<feature type="chain" id="PRO_5040170574" evidence="2">
    <location>
        <begin position="18"/>
        <end position="179"/>
    </location>
</feature>
<evidence type="ECO:0000313" key="4">
    <source>
        <dbReference type="Proteomes" id="UP000748756"/>
    </source>
</evidence>
<accession>A0A9P5V7A3</accession>
<keyword evidence="4" id="KW-1185">Reference proteome</keyword>
<evidence type="ECO:0000256" key="2">
    <source>
        <dbReference type="SAM" id="SignalP"/>
    </source>
</evidence>
<dbReference type="Proteomes" id="UP000748756">
    <property type="component" value="Unassembled WGS sequence"/>
</dbReference>
<feature type="compositionally biased region" description="Basic and acidic residues" evidence="1">
    <location>
        <begin position="141"/>
        <end position="153"/>
    </location>
</feature>
<organism evidence="3 4">
    <name type="scientific">Linnemannia schmuckeri</name>
    <dbReference type="NCBI Taxonomy" id="64567"/>
    <lineage>
        <taxon>Eukaryota</taxon>
        <taxon>Fungi</taxon>
        <taxon>Fungi incertae sedis</taxon>
        <taxon>Mucoromycota</taxon>
        <taxon>Mortierellomycotina</taxon>
        <taxon>Mortierellomycetes</taxon>
        <taxon>Mortierellales</taxon>
        <taxon>Mortierellaceae</taxon>
        <taxon>Linnemannia</taxon>
    </lineage>
</organism>
<proteinExistence type="predicted"/>
<dbReference type="EMBL" id="JAAAUQ010001168">
    <property type="protein sequence ID" value="KAF9142328.1"/>
    <property type="molecule type" value="Genomic_DNA"/>
</dbReference>
<gene>
    <name evidence="3" type="ORF">BG015_000959</name>
</gene>
<dbReference type="AlphaFoldDB" id="A0A9P5V7A3"/>
<reference evidence="3" key="1">
    <citation type="journal article" date="2020" name="Fungal Divers.">
        <title>Resolving the Mortierellaceae phylogeny through synthesis of multi-gene phylogenetics and phylogenomics.</title>
        <authorList>
            <person name="Vandepol N."/>
            <person name="Liber J."/>
            <person name="Desiro A."/>
            <person name="Na H."/>
            <person name="Kennedy M."/>
            <person name="Barry K."/>
            <person name="Grigoriev I.V."/>
            <person name="Miller A.N."/>
            <person name="O'Donnell K."/>
            <person name="Stajich J.E."/>
            <person name="Bonito G."/>
        </authorList>
    </citation>
    <scope>NUCLEOTIDE SEQUENCE</scope>
    <source>
        <strain evidence="3">NRRL 6426</strain>
    </source>
</reference>
<comment type="caution">
    <text evidence="3">The sequence shown here is derived from an EMBL/GenBank/DDBJ whole genome shotgun (WGS) entry which is preliminary data.</text>
</comment>
<keyword evidence="2" id="KW-0732">Signal</keyword>
<feature type="compositionally biased region" description="Basic and acidic residues" evidence="1">
    <location>
        <begin position="164"/>
        <end position="179"/>
    </location>
</feature>
<feature type="signal peptide" evidence="2">
    <location>
        <begin position="1"/>
        <end position="17"/>
    </location>
</feature>
<evidence type="ECO:0000313" key="3">
    <source>
        <dbReference type="EMBL" id="KAF9142328.1"/>
    </source>
</evidence>
<feature type="region of interest" description="Disordered" evidence="1">
    <location>
        <begin position="141"/>
        <end position="179"/>
    </location>
</feature>
<evidence type="ECO:0000256" key="1">
    <source>
        <dbReference type="SAM" id="MobiDB-lite"/>
    </source>
</evidence>
<protein>
    <submittedName>
        <fullName evidence="3">Uncharacterized protein</fullName>
    </submittedName>
</protein>
<name>A0A9P5V7A3_9FUNG</name>
<sequence length="179" mass="19698">MKTISNLLMIALFGVVAVSTTPAPQSFGDSACEYFGMNKEWCVDGAFSPEFFEHLGDSSDSRHSPGSKRDNIKRDYEWSESLMEVHDHVEFAKPAKNATLCSQPIMRFIKYLAVTVSLAATATSAAPVSETKEALPVTLDEGHLNPEAMEKRWTSARPKRIPKRSPDALPEAHLESAEG</sequence>